<evidence type="ECO:0000256" key="4">
    <source>
        <dbReference type="ARBA" id="ARBA00022833"/>
    </source>
</evidence>
<comment type="cofactor">
    <cofactor evidence="1">
        <name>a divalent metal cation</name>
        <dbReference type="ChEBI" id="CHEBI:60240"/>
    </cofactor>
</comment>
<feature type="domain" description="THAP-type" evidence="8">
    <location>
        <begin position="1"/>
        <end position="99"/>
    </location>
</feature>
<evidence type="ECO:0000256" key="1">
    <source>
        <dbReference type="ARBA" id="ARBA00001968"/>
    </source>
</evidence>
<keyword evidence="2" id="KW-0479">Metal-binding</keyword>
<organism evidence="9">
    <name type="scientific">Cacopsylla melanoneura</name>
    <dbReference type="NCBI Taxonomy" id="428564"/>
    <lineage>
        <taxon>Eukaryota</taxon>
        <taxon>Metazoa</taxon>
        <taxon>Ecdysozoa</taxon>
        <taxon>Arthropoda</taxon>
        <taxon>Hexapoda</taxon>
        <taxon>Insecta</taxon>
        <taxon>Pterygota</taxon>
        <taxon>Neoptera</taxon>
        <taxon>Paraneoptera</taxon>
        <taxon>Hemiptera</taxon>
        <taxon>Sternorrhyncha</taxon>
        <taxon>Psylloidea</taxon>
        <taxon>Psyllidae</taxon>
        <taxon>Psyllinae</taxon>
        <taxon>Cacopsylla</taxon>
    </lineage>
</organism>
<evidence type="ECO:0000256" key="3">
    <source>
        <dbReference type="ARBA" id="ARBA00022771"/>
    </source>
</evidence>
<keyword evidence="5 6" id="KW-0238">DNA-binding</keyword>
<dbReference type="InterPro" id="IPR027806">
    <property type="entry name" value="HARBI1_dom"/>
</dbReference>
<sequence>MPALCFAPGCNHIRGAEGVNCSFFRFPQDKVTHKKWTKACRRQDRAPKDHDRLCSCHFINCNKSNGPTLFQYNEKKYMDFKSPEKRRRIARSAPVPATSPLTTSSLNSVPSTSSSLNPVPSTSSLNPIPSTPSPLTTPSPNPVPSTSPPGQATISMSSTLSHNISIKEKSRAHLESEIYHLKKELGEIKKKSIGSKQILEFSMFKGNDLKISQYTGLPSSEHFLLLCELLEKYPIRNYYLQWKVEKYCLEDQLFITLMKLRLNLPHFVLADQFGCCDTTIQNIFITFLYVLHKLLFRGMMNKIPSREHNLPYSPACFASFPNTRIIIDCTEIEVAIPASLDKQKEVFSAYKQRHTFKVLVGISPNAVITFISDLYPGSQSDKAITEKCGILSHMKAGDLILCDKGFLITQMCKNLGVSVNIPPFKTNPQFTREEAIVTRQIARARIHVERAIGRMKGFRILDFIQPHLREHASKIVQVCGCLVNMQYSLLKEKNEDSLCLSQSGVK</sequence>
<dbReference type="PANTHER" id="PTHR23080:SF133">
    <property type="entry name" value="SI:CH211-262I1.5-RELATED"/>
    <property type="match status" value="1"/>
</dbReference>
<feature type="compositionally biased region" description="Low complexity" evidence="7">
    <location>
        <begin position="92"/>
        <end position="128"/>
    </location>
</feature>
<evidence type="ECO:0000256" key="7">
    <source>
        <dbReference type="SAM" id="MobiDB-lite"/>
    </source>
</evidence>
<proteinExistence type="predicted"/>
<keyword evidence="3 6" id="KW-0863">Zinc-finger</keyword>
<accession>A0A8D9F254</accession>
<dbReference type="InterPro" id="IPR027805">
    <property type="entry name" value="Transposase_HTH_dom"/>
</dbReference>
<dbReference type="GO" id="GO:0003677">
    <property type="term" value="F:DNA binding"/>
    <property type="evidence" value="ECO:0007669"/>
    <property type="project" value="UniProtKB-UniRule"/>
</dbReference>
<dbReference type="InterPro" id="IPR006612">
    <property type="entry name" value="THAP_Znf"/>
</dbReference>
<dbReference type="Pfam" id="PF13613">
    <property type="entry name" value="HTH_Tnp_4"/>
    <property type="match status" value="1"/>
</dbReference>
<evidence type="ECO:0000256" key="5">
    <source>
        <dbReference type="ARBA" id="ARBA00023125"/>
    </source>
</evidence>
<dbReference type="Pfam" id="PF05485">
    <property type="entry name" value="THAP"/>
    <property type="match status" value="1"/>
</dbReference>
<dbReference type="PANTHER" id="PTHR23080">
    <property type="entry name" value="THAP DOMAIN PROTEIN"/>
    <property type="match status" value="1"/>
</dbReference>
<dbReference type="AlphaFoldDB" id="A0A8D9F254"/>
<dbReference type="Pfam" id="PF13359">
    <property type="entry name" value="DDE_Tnp_4"/>
    <property type="match status" value="1"/>
</dbReference>
<evidence type="ECO:0000256" key="2">
    <source>
        <dbReference type="ARBA" id="ARBA00022723"/>
    </source>
</evidence>
<protein>
    <recommendedName>
        <fullName evidence="8">THAP-type domain-containing protein</fullName>
    </recommendedName>
</protein>
<reference evidence="9" key="1">
    <citation type="submission" date="2021-05" db="EMBL/GenBank/DDBJ databases">
        <authorList>
            <person name="Alioto T."/>
            <person name="Alioto T."/>
            <person name="Gomez Garrido J."/>
        </authorList>
    </citation>
    <scope>NUCLEOTIDE SEQUENCE</scope>
</reference>
<dbReference type="GO" id="GO:0008270">
    <property type="term" value="F:zinc ion binding"/>
    <property type="evidence" value="ECO:0007669"/>
    <property type="project" value="UniProtKB-KW"/>
</dbReference>
<dbReference type="SMART" id="SM00980">
    <property type="entry name" value="THAP"/>
    <property type="match status" value="1"/>
</dbReference>
<evidence type="ECO:0000313" key="9">
    <source>
        <dbReference type="EMBL" id="CAG6774476.1"/>
    </source>
</evidence>
<feature type="region of interest" description="Disordered" evidence="7">
    <location>
        <begin position="81"/>
        <end position="154"/>
    </location>
</feature>
<evidence type="ECO:0000259" key="8">
    <source>
        <dbReference type="PROSITE" id="PS50950"/>
    </source>
</evidence>
<dbReference type="EMBL" id="HBUF01594887">
    <property type="protein sequence ID" value="CAG6774476.1"/>
    <property type="molecule type" value="Transcribed_RNA"/>
</dbReference>
<feature type="compositionally biased region" description="Pro residues" evidence="7">
    <location>
        <begin position="129"/>
        <end position="147"/>
    </location>
</feature>
<keyword evidence="4" id="KW-0862">Zinc</keyword>
<dbReference type="PROSITE" id="PS50950">
    <property type="entry name" value="ZF_THAP"/>
    <property type="match status" value="1"/>
</dbReference>
<evidence type="ECO:0000256" key="6">
    <source>
        <dbReference type="PROSITE-ProRule" id="PRU00309"/>
    </source>
</evidence>
<name>A0A8D9F254_9HEMI</name>
<dbReference type="SUPFAM" id="SSF57716">
    <property type="entry name" value="Glucocorticoid receptor-like (DNA-binding domain)"/>
    <property type="match status" value="1"/>
</dbReference>